<keyword evidence="3" id="KW-1185">Reference proteome</keyword>
<feature type="compositionally biased region" description="Polar residues" evidence="1">
    <location>
        <begin position="191"/>
        <end position="222"/>
    </location>
</feature>
<dbReference type="Pfam" id="PF15059">
    <property type="entry name" value="Speriolin_C"/>
    <property type="match status" value="1"/>
</dbReference>
<feature type="domain" description="Speriolin C-terminal" evidence="2">
    <location>
        <begin position="304"/>
        <end position="449"/>
    </location>
</feature>
<dbReference type="GeneID" id="129341184"/>
<dbReference type="GO" id="GO:0005813">
    <property type="term" value="C:centrosome"/>
    <property type="evidence" value="ECO:0007669"/>
    <property type="project" value="TreeGrafter"/>
</dbReference>
<dbReference type="Proteomes" id="UP001190640">
    <property type="component" value="Chromosome 1"/>
</dbReference>
<gene>
    <name evidence="4" type="primary">SPATC1L</name>
</gene>
<evidence type="ECO:0000313" key="3">
    <source>
        <dbReference type="Proteomes" id="UP001190640"/>
    </source>
</evidence>
<dbReference type="CTD" id="84221"/>
<dbReference type="RefSeq" id="XP_054852236.1">
    <property type="nucleotide sequence ID" value="XM_054996261.1"/>
</dbReference>
<reference evidence="4" key="1">
    <citation type="submission" date="2025-08" db="UniProtKB">
        <authorList>
            <consortium name="RefSeq"/>
        </authorList>
    </citation>
    <scope>IDENTIFICATION</scope>
    <source>
        <tissue evidence="4">Blood</tissue>
    </source>
</reference>
<accession>A0AA97KBR5</accession>
<sequence length="449" mass="50601">MTEEWMKRIQDENTHLKNQIRLLKENYELRAFLGQQCENNGQGQFLTPLIPPAYPDACLLAKGGQYLGTAFKKMESEVHQQPPLLENLNYSPHIIAKESLLLCNPSAQVQPKRLHNDPPPFQLRSGEKKLAPLTSMSCSTIGRKQLEEFTDVTGLKKPWLTDSPGGDKVQNPFPLSIAYYKAGRLLGSKDTSNHLPSWTEETAPSNPTSTPQKDNAQAQAVFSNDPRIPKGVSSSGISDRQGYHIAGSALESRTDKALPASEEMPRKKHVWFSDAPVTDRQRKLHTFHLSDLEIAQNNKKNGRIVGEIAFQLDRRILAHVFPGITRLYGFTVCNIPEKIKQLSMKSTDGSVDEKKYRAMTQRYLDLTSHLEKMGYHTDIHPVFSEFLINTYGILKQRPDLSSNPLHNSPSDLRKMVIDIVPSKFLGDTLLLLNCLCELSKEDNKALFAW</sequence>
<dbReference type="KEGG" id="emc:129341184"/>
<evidence type="ECO:0000256" key="1">
    <source>
        <dbReference type="SAM" id="MobiDB-lite"/>
    </source>
</evidence>
<dbReference type="AlphaFoldDB" id="A0AA97KBR5"/>
<dbReference type="InterPro" id="IPR026715">
    <property type="entry name" value="SPATC1"/>
</dbReference>
<dbReference type="InterPro" id="IPR029384">
    <property type="entry name" value="Speriolin_C"/>
</dbReference>
<dbReference type="PANTHER" id="PTHR22192">
    <property type="entry name" value="SPERIOLIN"/>
    <property type="match status" value="1"/>
</dbReference>
<evidence type="ECO:0000313" key="4">
    <source>
        <dbReference type="RefSeq" id="XP_054852236.1"/>
    </source>
</evidence>
<dbReference type="PANTHER" id="PTHR22192:SF1">
    <property type="entry name" value="SPERIOLIN-LIKE PROTEIN"/>
    <property type="match status" value="1"/>
</dbReference>
<name>A0AA97KBR5_EUBMA</name>
<organism evidence="3 4">
    <name type="scientific">Eublepharis macularius</name>
    <name type="common">Leopard gecko</name>
    <name type="synonym">Cyrtodactylus macularius</name>
    <dbReference type="NCBI Taxonomy" id="481883"/>
    <lineage>
        <taxon>Eukaryota</taxon>
        <taxon>Metazoa</taxon>
        <taxon>Chordata</taxon>
        <taxon>Craniata</taxon>
        <taxon>Vertebrata</taxon>
        <taxon>Euteleostomi</taxon>
        <taxon>Lepidosauria</taxon>
        <taxon>Squamata</taxon>
        <taxon>Bifurcata</taxon>
        <taxon>Gekkota</taxon>
        <taxon>Eublepharidae</taxon>
        <taxon>Eublepharinae</taxon>
        <taxon>Eublepharis</taxon>
    </lineage>
</organism>
<protein>
    <submittedName>
        <fullName evidence="4">Speriolin-like protein</fullName>
    </submittedName>
</protein>
<proteinExistence type="predicted"/>
<evidence type="ECO:0000259" key="2">
    <source>
        <dbReference type="Pfam" id="PF15059"/>
    </source>
</evidence>
<feature type="region of interest" description="Disordered" evidence="1">
    <location>
        <begin position="191"/>
        <end position="237"/>
    </location>
</feature>